<dbReference type="Gene3D" id="3.90.1310.10">
    <property type="entry name" value="Penicillin-binding protein 2a (Domain 2)"/>
    <property type="match status" value="1"/>
</dbReference>
<evidence type="ECO:0000259" key="5">
    <source>
        <dbReference type="Pfam" id="PF00905"/>
    </source>
</evidence>
<keyword evidence="7" id="KW-0328">Glycosyltransferase</keyword>
<protein>
    <submittedName>
        <fullName evidence="7">Penicillin-binding protein PbpB</fullName>
        <ecNumber evidence="7">2.4.1.129</ecNumber>
    </submittedName>
</protein>
<dbReference type="GO" id="GO:0071555">
    <property type="term" value="P:cell wall organization"/>
    <property type="evidence" value="ECO:0007669"/>
    <property type="project" value="TreeGrafter"/>
</dbReference>
<dbReference type="InterPro" id="IPR005311">
    <property type="entry name" value="PBP_dimer"/>
</dbReference>
<comment type="similarity">
    <text evidence="2">Belongs to the transpeptidase family.</text>
</comment>
<evidence type="ECO:0000256" key="1">
    <source>
        <dbReference type="ARBA" id="ARBA00004370"/>
    </source>
</evidence>
<evidence type="ECO:0000313" key="8">
    <source>
        <dbReference type="Proteomes" id="UP000246894"/>
    </source>
</evidence>
<comment type="subcellular location">
    <subcellularLocation>
        <location evidence="1">Membrane</location>
    </subcellularLocation>
</comment>
<reference evidence="7 8" key="1">
    <citation type="submission" date="2017-10" db="EMBL/GenBank/DDBJ databases">
        <title>Genome of an Actinobacterium that displays light-enhanced growth.</title>
        <authorList>
            <person name="Maresca J.A."/>
            <person name="Hempel P."/>
            <person name="Shevchenko O."/>
            <person name="Miller K.J."/>
            <person name="Hahn M.W."/>
        </authorList>
    </citation>
    <scope>NUCLEOTIDE SEQUENCE [LARGE SCALE GENOMIC DNA]</scope>
    <source>
        <strain evidence="7 8">MWH-Mo1</strain>
    </source>
</reference>
<keyword evidence="8" id="KW-1185">Reference proteome</keyword>
<feature type="domain" description="Penicillin-binding protein dimerisation" evidence="6">
    <location>
        <begin position="53"/>
        <end position="216"/>
    </location>
</feature>
<dbReference type="Pfam" id="PF03717">
    <property type="entry name" value="PBP_dimer"/>
    <property type="match status" value="1"/>
</dbReference>
<evidence type="ECO:0000259" key="6">
    <source>
        <dbReference type="Pfam" id="PF03717"/>
    </source>
</evidence>
<dbReference type="Pfam" id="PF00905">
    <property type="entry name" value="Transpeptidase"/>
    <property type="match status" value="1"/>
</dbReference>
<dbReference type="Proteomes" id="UP000246894">
    <property type="component" value="Chromosome"/>
</dbReference>
<dbReference type="InterPro" id="IPR036138">
    <property type="entry name" value="PBP_dimer_sf"/>
</dbReference>
<organism evidence="7 8">
    <name type="scientific">Aurantimicrobium photophilum</name>
    <dbReference type="NCBI Taxonomy" id="1987356"/>
    <lineage>
        <taxon>Bacteria</taxon>
        <taxon>Bacillati</taxon>
        <taxon>Actinomycetota</taxon>
        <taxon>Actinomycetes</taxon>
        <taxon>Micrococcales</taxon>
        <taxon>Microbacteriaceae</taxon>
        <taxon>Aurantimicrobium</taxon>
    </lineage>
</organism>
<dbReference type="InterPro" id="IPR001460">
    <property type="entry name" value="PCN-bd_Tpept"/>
</dbReference>
<feature type="transmembrane region" description="Helical" evidence="4">
    <location>
        <begin position="12"/>
        <end position="29"/>
    </location>
</feature>
<sequence>MRKNPVTFRATVVLAFVVFLVSVFVIRLIDIQVIEAAALTQQSVDKRSIPTTVYAKRGQITDKNGIVLADSVMRYNVTVSPKNAKDFLRQTDRSEVTITPQQAAIEIGTLTGQKPEEILKIIADALAENPKSDFAYIKKAVDVDTFRALNALEIPWLFFEQAPGRTYPNGAVAGNLLGFVGADGLAQAGLETGWDSCVAGINGEEMYQRGADGVRIPGSTVTSVKSQNGGTLKLTIDSDLQWFVQQSLAKQVDKYSAAWGIAVVQEAKTGKLLAVADYPTLDPNNVDATADANRGSRAFMSPYEPGSTMKPITASMLIDTGVATPETQVWDPYYIKFPNGAEVTDAVMHGTLPLTLTGVIEQSSNVGMSQLGDTLAPDQRYDYMLKFGLSSVSASGYPAESAGILASSDAWDNQTHYTVTFGQGVATTAIQMSSAYQAIANNGKLIPATLVESCTMPDGTVVKPDVPETTQVIKPETARTTIGMMENFVTKGWITKEVTVPGYRVAMKTGTAQQPDGAGGYKAEYVVSNMGMIPADDPQYVITVVIAEPKITFTSMVVPPVFKAIEQQVIKRYRIKPSQGEAPDFPIRF</sequence>
<keyword evidence="3 4" id="KW-0472">Membrane</keyword>
<dbReference type="InterPro" id="IPR012338">
    <property type="entry name" value="Beta-lactam/transpept-like"/>
</dbReference>
<dbReference type="InterPro" id="IPR050515">
    <property type="entry name" value="Beta-lactam/transpept"/>
</dbReference>
<dbReference type="Gene3D" id="3.40.710.10">
    <property type="entry name" value="DD-peptidase/beta-lactamase superfamily"/>
    <property type="match status" value="1"/>
</dbReference>
<dbReference type="SUPFAM" id="SSF56601">
    <property type="entry name" value="beta-lactamase/transpeptidase-like"/>
    <property type="match status" value="1"/>
</dbReference>
<dbReference type="GO" id="GO:0016757">
    <property type="term" value="F:glycosyltransferase activity"/>
    <property type="evidence" value="ECO:0007669"/>
    <property type="project" value="UniProtKB-KW"/>
</dbReference>
<dbReference type="SUPFAM" id="SSF56519">
    <property type="entry name" value="Penicillin binding protein dimerisation domain"/>
    <property type="match status" value="1"/>
</dbReference>
<name>A0A2Z3RWQ0_9MICO</name>
<gene>
    <name evidence="7" type="ORF">AURMO_00644</name>
</gene>
<evidence type="ECO:0000313" key="7">
    <source>
        <dbReference type="EMBL" id="AWR21255.1"/>
    </source>
</evidence>
<dbReference type="EC" id="2.4.1.129" evidence="7"/>
<dbReference type="Gene3D" id="3.30.450.330">
    <property type="match status" value="1"/>
</dbReference>
<dbReference type="RefSeq" id="WP_239406860.1">
    <property type="nucleotide sequence ID" value="NZ_CP023994.1"/>
</dbReference>
<dbReference type="GO" id="GO:0005886">
    <property type="term" value="C:plasma membrane"/>
    <property type="evidence" value="ECO:0007669"/>
    <property type="project" value="TreeGrafter"/>
</dbReference>
<dbReference type="PANTHER" id="PTHR30627">
    <property type="entry name" value="PEPTIDOGLYCAN D,D-TRANSPEPTIDASE"/>
    <property type="match status" value="1"/>
</dbReference>
<keyword evidence="4" id="KW-1133">Transmembrane helix</keyword>
<dbReference type="GO" id="GO:0008658">
    <property type="term" value="F:penicillin binding"/>
    <property type="evidence" value="ECO:0007669"/>
    <property type="project" value="InterPro"/>
</dbReference>
<accession>A0A2Z3RWQ0</accession>
<evidence type="ECO:0000256" key="3">
    <source>
        <dbReference type="ARBA" id="ARBA00023136"/>
    </source>
</evidence>
<dbReference type="AlphaFoldDB" id="A0A2Z3RWQ0"/>
<dbReference type="KEGG" id="aum:AURMO_00644"/>
<evidence type="ECO:0000256" key="4">
    <source>
        <dbReference type="SAM" id="Phobius"/>
    </source>
</evidence>
<dbReference type="EMBL" id="CP023994">
    <property type="protein sequence ID" value="AWR21255.1"/>
    <property type="molecule type" value="Genomic_DNA"/>
</dbReference>
<proteinExistence type="inferred from homology"/>
<evidence type="ECO:0000256" key="2">
    <source>
        <dbReference type="ARBA" id="ARBA00007171"/>
    </source>
</evidence>
<feature type="domain" description="Penicillin-binding protein transpeptidase" evidence="5">
    <location>
        <begin position="260"/>
        <end position="565"/>
    </location>
</feature>
<keyword evidence="4" id="KW-0812">Transmembrane</keyword>
<dbReference type="PANTHER" id="PTHR30627:SF1">
    <property type="entry name" value="PEPTIDOGLYCAN D,D-TRANSPEPTIDASE FTSI"/>
    <property type="match status" value="1"/>
</dbReference>
<keyword evidence="7" id="KW-0808">Transferase</keyword>